<dbReference type="PANTHER" id="PTHR43133:SF63">
    <property type="entry name" value="RNA POLYMERASE SIGMA FACTOR FECI-RELATED"/>
    <property type="match status" value="1"/>
</dbReference>
<protein>
    <submittedName>
        <fullName evidence="7">DNA-directed RNA polymerase sigma-70 factor</fullName>
    </submittedName>
</protein>
<dbReference type="SUPFAM" id="SSF88659">
    <property type="entry name" value="Sigma3 and sigma4 domains of RNA polymerase sigma factors"/>
    <property type="match status" value="1"/>
</dbReference>
<dbReference type="SUPFAM" id="SSF88946">
    <property type="entry name" value="Sigma2 domain of RNA polymerase sigma factors"/>
    <property type="match status" value="1"/>
</dbReference>
<feature type="domain" description="RNA polymerase sigma-70 region 2" evidence="5">
    <location>
        <begin position="13"/>
        <end position="76"/>
    </location>
</feature>
<dbReference type="CDD" id="cd06171">
    <property type="entry name" value="Sigma70_r4"/>
    <property type="match status" value="1"/>
</dbReference>
<dbReference type="Gene3D" id="1.10.10.10">
    <property type="entry name" value="Winged helix-like DNA-binding domain superfamily/Winged helix DNA-binding domain"/>
    <property type="match status" value="1"/>
</dbReference>
<dbReference type="InterPro" id="IPR007627">
    <property type="entry name" value="RNA_pol_sigma70_r2"/>
</dbReference>
<dbReference type="GO" id="GO:0000428">
    <property type="term" value="C:DNA-directed RNA polymerase complex"/>
    <property type="evidence" value="ECO:0007669"/>
    <property type="project" value="UniProtKB-KW"/>
</dbReference>
<dbReference type="Gene3D" id="1.10.1740.10">
    <property type="match status" value="1"/>
</dbReference>
<dbReference type="AlphaFoldDB" id="A0A917PN27"/>
<dbReference type="InterPro" id="IPR013249">
    <property type="entry name" value="RNA_pol_sigma70_r4_t2"/>
</dbReference>
<dbReference type="Pfam" id="PF04542">
    <property type="entry name" value="Sigma70_r2"/>
    <property type="match status" value="1"/>
</dbReference>
<reference evidence="7" key="1">
    <citation type="journal article" date="2014" name="Int. J. Syst. Evol. Microbiol.">
        <title>Complete genome sequence of Corynebacterium casei LMG S-19264T (=DSM 44701T), isolated from a smear-ripened cheese.</title>
        <authorList>
            <consortium name="US DOE Joint Genome Institute (JGI-PGF)"/>
            <person name="Walter F."/>
            <person name="Albersmeier A."/>
            <person name="Kalinowski J."/>
            <person name="Ruckert C."/>
        </authorList>
    </citation>
    <scope>NUCLEOTIDE SEQUENCE</scope>
    <source>
        <strain evidence="7">JCM 30078</strain>
    </source>
</reference>
<dbReference type="PANTHER" id="PTHR43133">
    <property type="entry name" value="RNA POLYMERASE ECF-TYPE SIGMA FACTO"/>
    <property type="match status" value="1"/>
</dbReference>
<dbReference type="InterPro" id="IPR014284">
    <property type="entry name" value="RNA_pol_sigma-70_dom"/>
</dbReference>
<evidence type="ECO:0000256" key="3">
    <source>
        <dbReference type="ARBA" id="ARBA00023082"/>
    </source>
</evidence>
<evidence type="ECO:0000313" key="7">
    <source>
        <dbReference type="EMBL" id="GGJ84596.1"/>
    </source>
</evidence>
<dbReference type="NCBIfam" id="TIGR02937">
    <property type="entry name" value="sigma70-ECF"/>
    <property type="match status" value="1"/>
</dbReference>
<dbReference type="InterPro" id="IPR039425">
    <property type="entry name" value="RNA_pol_sigma-70-like"/>
</dbReference>
<dbReference type="GO" id="GO:0003677">
    <property type="term" value="F:DNA binding"/>
    <property type="evidence" value="ECO:0007669"/>
    <property type="project" value="InterPro"/>
</dbReference>
<reference evidence="7" key="2">
    <citation type="submission" date="2020-09" db="EMBL/GenBank/DDBJ databases">
        <authorList>
            <person name="Sun Q."/>
            <person name="Ohkuma M."/>
        </authorList>
    </citation>
    <scope>NUCLEOTIDE SEQUENCE</scope>
    <source>
        <strain evidence="7">JCM 30078</strain>
    </source>
</reference>
<comment type="similarity">
    <text evidence="1">Belongs to the sigma-70 factor family. ECF subfamily.</text>
</comment>
<keyword evidence="2" id="KW-0805">Transcription regulation</keyword>
<evidence type="ECO:0000256" key="1">
    <source>
        <dbReference type="ARBA" id="ARBA00010641"/>
    </source>
</evidence>
<evidence type="ECO:0000313" key="8">
    <source>
        <dbReference type="Proteomes" id="UP000635983"/>
    </source>
</evidence>
<comment type="caution">
    <text evidence="7">The sequence shown here is derived from an EMBL/GenBank/DDBJ whole genome shotgun (WGS) entry which is preliminary data.</text>
</comment>
<accession>A0A917PN27</accession>
<dbReference type="GO" id="GO:0016987">
    <property type="term" value="F:sigma factor activity"/>
    <property type="evidence" value="ECO:0007669"/>
    <property type="project" value="UniProtKB-KW"/>
</dbReference>
<keyword evidence="3" id="KW-0731">Sigma factor</keyword>
<dbReference type="InterPro" id="IPR013325">
    <property type="entry name" value="RNA_pol_sigma_r2"/>
</dbReference>
<dbReference type="GO" id="GO:0006352">
    <property type="term" value="P:DNA-templated transcription initiation"/>
    <property type="evidence" value="ECO:0007669"/>
    <property type="project" value="InterPro"/>
</dbReference>
<dbReference type="Pfam" id="PF08281">
    <property type="entry name" value="Sigma70_r4_2"/>
    <property type="match status" value="1"/>
</dbReference>
<dbReference type="InterPro" id="IPR036388">
    <property type="entry name" value="WH-like_DNA-bd_sf"/>
</dbReference>
<evidence type="ECO:0000259" key="5">
    <source>
        <dbReference type="Pfam" id="PF04542"/>
    </source>
</evidence>
<dbReference type="EMBL" id="BMPO01000002">
    <property type="protein sequence ID" value="GGJ84596.1"/>
    <property type="molecule type" value="Genomic_DNA"/>
</dbReference>
<dbReference type="RefSeq" id="WP_188981892.1">
    <property type="nucleotide sequence ID" value="NZ_BMPO01000002.1"/>
</dbReference>
<name>A0A917PN27_9PSED</name>
<dbReference type="InterPro" id="IPR013324">
    <property type="entry name" value="RNA_pol_sigma_r3/r4-like"/>
</dbReference>
<feature type="domain" description="RNA polymerase sigma factor 70 region 4 type 2" evidence="6">
    <location>
        <begin position="114"/>
        <end position="161"/>
    </location>
</feature>
<keyword evidence="7" id="KW-0240">DNA-directed RNA polymerase</keyword>
<proteinExistence type="inferred from homology"/>
<evidence type="ECO:0000256" key="2">
    <source>
        <dbReference type="ARBA" id="ARBA00023015"/>
    </source>
</evidence>
<keyword evidence="4" id="KW-0804">Transcription</keyword>
<dbReference type="Proteomes" id="UP000635983">
    <property type="component" value="Unassembled WGS sequence"/>
</dbReference>
<evidence type="ECO:0000256" key="4">
    <source>
        <dbReference type="ARBA" id="ARBA00023163"/>
    </source>
</evidence>
<organism evidence="7 8">
    <name type="scientific">Pseudomonas matsuisoli</name>
    <dbReference type="NCBI Taxonomy" id="1515666"/>
    <lineage>
        <taxon>Bacteria</taxon>
        <taxon>Pseudomonadati</taxon>
        <taxon>Pseudomonadota</taxon>
        <taxon>Gammaproteobacteria</taxon>
        <taxon>Pseudomonadales</taxon>
        <taxon>Pseudomonadaceae</taxon>
        <taxon>Pseudomonas</taxon>
    </lineage>
</organism>
<sequence>MSEASRTLDVFLSCRQALVKYAASIVGDRARAEDVVQEAYLRLHPLSSQELDDIRQPVAYVYRVVRNLSLDASRSELRSQQRHATPPEWLAPVMAVEPEEACERENALAHLAFALDGLPEANRKALEMHRLEGLTLAQIAERLGVSLATAHRLVRDAMVRLARALPDEQATRV</sequence>
<evidence type="ECO:0000259" key="6">
    <source>
        <dbReference type="Pfam" id="PF08281"/>
    </source>
</evidence>
<keyword evidence="8" id="KW-1185">Reference proteome</keyword>
<gene>
    <name evidence="7" type="ORF">GCM10009304_08230</name>
</gene>